<gene>
    <name evidence="2" type="ORF">TWF481_000467</name>
</gene>
<feature type="compositionally biased region" description="Acidic residues" evidence="1">
    <location>
        <begin position="29"/>
        <end position="43"/>
    </location>
</feature>
<reference evidence="2 3" key="1">
    <citation type="submission" date="2023-08" db="EMBL/GenBank/DDBJ databases">
        <authorList>
            <person name="Palmer J.M."/>
        </authorList>
    </citation>
    <scope>NUCLEOTIDE SEQUENCE [LARGE SCALE GENOMIC DNA]</scope>
    <source>
        <strain evidence="2 3">TWF481</strain>
    </source>
</reference>
<proteinExistence type="predicted"/>
<evidence type="ECO:0000313" key="2">
    <source>
        <dbReference type="EMBL" id="KAK6511552.1"/>
    </source>
</evidence>
<evidence type="ECO:0000313" key="3">
    <source>
        <dbReference type="Proteomes" id="UP001370758"/>
    </source>
</evidence>
<protein>
    <submittedName>
        <fullName evidence="2">Uncharacterized protein</fullName>
    </submittedName>
</protein>
<evidence type="ECO:0000256" key="1">
    <source>
        <dbReference type="SAM" id="MobiDB-lite"/>
    </source>
</evidence>
<dbReference type="Proteomes" id="UP001370758">
    <property type="component" value="Unassembled WGS sequence"/>
</dbReference>
<name>A0AAV9WMP1_9PEZI</name>
<dbReference type="EMBL" id="JAVHJL010000001">
    <property type="protein sequence ID" value="KAK6511552.1"/>
    <property type="molecule type" value="Genomic_DNA"/>
</dbReference>
<feature type="compositionally biased region" description="Basic and acidic residues" evidence="1">
    <location>
        <begin position="47"/>
        <end position="57"/>
    </location>
</feature>
<keyword evidence="3" id="KW-1185">Reference proteome</keyword>
<accession>A0AAV9WMP1</accession>
<sequence length="81" mass="8712">MEVDDEEEHLEGEELGGEEPEEARVNDEMGVDEEAATDADNEGANESGHEESEERPLIDGINPLGSGGVDIMEESTIIELA</sequence>
<dbReference type="AlphaFoldDB" id="A0AAV9WMP1"/>
<comment type="caution">
    <text evidence="2">The sequence shown here is derived from an EMBL/GenBank/DDBJ whole genome shotgun (WGS) entry which is preliminary data.</text>
</comment>
<feature type="compositionally biased region" description="Acidic residues" evidence="1">
    <location>
        <begin position="1"/>
        <end position="21"/>
    </location>
</feature>
<feature type="region of interest" description="Disordered" evidence="1">
    <location>
        <begin position="1"/>
        <end position="81"/>
    </location>
</feature>
<organism evidence="2 3">
    <name type="scientific">Arthrobotrys musiformis</name>
    <dbReference type="NCBI Taxonomy" id="47236"/>
    <lineage>
        <taxon>Eukaryota</taxon>
        <taxon>Fungi</taxon>
        <taxon>Dikarya</taxon>
        <taxon>Ascomycota</taxon>
        <taxon>Pezizomycotina</taxon>
        <taxon>Orbiliomycetes</taxon>
        <taxon>Orbiliales</taxon>
        <taxon>Orbiliaceae</taxon>
        <taxon>Arthrobotrys</taxon>
    </lineage>
</organism>